<feature type="transmembrane region" description="Helical" evidence="8">
    <location>
        <begin position="66"/>
        <end position="82"/>
    </location>
</feature>
<dbReference type="InterPro" id="IPR006068">
    <property type="entry name" value="ATPase_P-typ_cation-transptr_C"/>
</dbReference>
<name>A0A1F7Y2Y8_9BACT</name>
<evidence type="ECO:0000259" key="9">
    <source>
        <dbReference type="SMART" id="SM00831"/>
    </source>
</evidence>
<evidence type="ECO:0000256" key="4">
    <source>
        <dbReference type="ARBA" id="ARBA00022840"/>
    </source>
</evidence>
<evidence type="ECO:0000256" key="3">
    <source>
        <dbReference type="ARBA" id="ARBA00022741"/>
    </source>
</evidence>
<evidence type="ECO:0000313" key="10">
    <source>
        <dbReference type="EMBL" id="OGM21683.1"/>
    </source>
</evidence>
<dbReference type="Gene3D" id="1.20.1110.10">
    <property type="entry name" value="Calcium-transporting ATPase, transmembrane domain"/>
    <property type="match status" value="3"/>
</dbReference>
<feature type="transmembrane region" description="Helical" evidence="8">
    <location>
        <begin position="216"/>
        <end position="234"/>
    </location>
</feature>
<feature type="transmembrane region" description="Helical" evidence="8">
    <location>
        <begin position="758"/>
        <end position="779"/>
    </location>
</feature>
<dbReference type="SUPFAM" id="SSF81665">
    <property type="entry name" value="Calcium ATPase, transmembrane domain M"/>
    <property type="match status" value="1"/>
</dbReference>
<dbReference type="PRINTS" id="PR00120">
    <property type="entry name" value="HATPASE"/>
</dbReference>
<reference evidence="10 11" key="1">
    <citation type="journal article" date="2016" name="Nat. Commun.">
        <title>Thousands of microbial genomes shed light on interconnected biogeochemical processes in an aquifer system.</title>
        <authorList>
            <person name="Anantharaman K."/>
            <person name="Brown C.T."/>
            <person name="Hug L.A."/>
            <person name="Sharon I."/>
            <person name="Castelle C.J."/>
            <person name="Probst A.J."/>
            <person name="Thomas B.C."/>
            <person name="Singh A."/>
            <person name="Wilkins M.J."/>
            <person name="Karaoz U."/>
            <person name="Brodie E.L."/>
            <person name="Williams K.H."/>
            <person name="Hubbard S.S."/>
            <person name="Banfield J.F."/>
        </authorList>
    </citation>
    <scope>NUCLEOTIDE SEQUENCE [LARGE SCALE GENOMIC DNA]</scope>
</reference>
<dbReference type="Gene3D" id="3.40.1110.10">
    <property type="entry name" value="Calcium-transporting ATPase, cytoplasmic domain N"/>
    <property type="match status" value="1"/>
</dbReference>
<dbReference type="GO" id="GO:0016887">
    <property type="term" value="F:ATP hydrolysis activity"/>
    <property type="evidence" value="ECO:0007669"/>
    <property type="project" value="InterPro"/>
</dbReference>
<dbReference type="Pfam" id="PF00689">
    <property type="entry name" value="Cation_ATPase_C"/>
    <property type="match status" value="1"/>
</dbReference>
<dbReference type="Pfam" id="PF00702">
    <property type="entry name" value="Hydrolase"/>
    <property type="match status" value="1"/>
</dbReference>
<gene>
    <name evidence="10" type="ORF">A2714_05270</name>
</gene>
<dbReference type="Gene3D" id="3.40.50.1000">
    <property type="entry name" value="HAD superfamily/HAD-like"/>
    <property type="match status" value="2"/>
</dbReference>
<dbReference type="Proteomes" id="UP000178419">
    <property type="component" value="Unassembled WGS sequence"/>
</dbReference>
<dbReference type="InterPro" id="IPR001757">
    <property type="entry name" value="P_typ_ATPase"/>
</dbReference>
<keyword evidence="7 8" id="KW-0472">Membrane</keyword>
<evidence type="ECO:0000256" key="1">
    <source>
        <dbReference type="ARBA" id="ARBA00004141"/>
    </source>
</evidence>
<dbReference type="InterPro" id="IPR059000">
    <property type="entry name" value="ATPase_P-type_domA"/>
</dbReference>
<evidence type="ECO:0000256" key="2">
    <source>
        <dbReference type="ARBA" id="ARBA00022692"/>
    </source>
</evidence>
<feature type="domain" description="Cation-transporting P-type ATPase N-terminal" evidence="9">
    <location>
        <begin position="1"/>
        <end position="61"/>
    </location>
</feature>
<dbReference type="Pfam" id="PF00690">
    <property type="entry name" value="Cation_ATPase_N"/>
    <property type="match status" value="1"/>
</dbReference>
<evidence type="ECO:0000256" key="6">
    <source>
        <dbReference type="ARBA" id="ARBA00022989"/>
    </source>
</evidence>
<comment type="subcellular location">
    <subcellularLocation>
        <location evidence="1">Membrane</location>
        <topology evidence="1">Multi-pass membrane protein</topology>
    </subcellularLocation>
</comment>
<keyword evidence="6 8" id="KW-1133">Transmembrane helix</keyword>
<dbReference type="Pfam" id="PF00122">
    <property type="entry name" value="E1-E2_ATPase"/>
    <property type="match status" value="1"/>
</dbReference>
<dbReference type="InterPro" id="IPR044492">
    <property type="entry name" value="P_typ_ATPase_HD_dom"/>
</dbReference>
<dbReference type="NCBIfam" id="TIGR01494">
    <property type="entry name" value="ATPase_P-type"/>
    <property type="match status" value="2"/>
</dbReference>
<dbReference type="InterPro" id="IPR023299">
    <property type="entry name" value="ATPase_P-typ_cyto_dom_N"/>
</dbReference>
<keyword evidence="4" id="KW-0067">ATP-binding</keyword>
<dbReference type="InterPro" id="IPR023214">
    <property type="entry name" value="HAD_sf"/>
</dbReference>
<evidence type="ECO:0000256" key="5">
    <source>
        <dbReference type="ARBA" id="ARBA00022967"/>
    </source>
</evidence>
<evidence type="ECO:0000256" key="8">
    <source>
        <dbReference type="SAM" id="Phobius"/>
    </source>
</evidence>
<dbReference type="PANTHER" id="PTHR42861">
    <property type="entry name" value="CALCIUM-TRANSPORTING ATPASE"/>
    <property type="match status" value="1"/>
</dbReference>
<dbReference type="GO" id="GO:0005524">
    <property type="term" value="F:ATP binding"/>
    <property type="evidence" value="ECO:0007669"/>
    <property type="project" value="UniProtKB-KW"/>
</dbReference>
<dbReference type="InterPro" id="IPR004014">
    <property type="entry name" value="ATPase_P-typ_cation-transptr_N"/>
</dbReference>
<dbReference type="SFLD" id="SFLDG00002">
    <property type="entry name" value="C1.7:_P-type_atpase_like"/>
    <property type="match status" value="1"/>
</dbReference>
<feature type="transmembrane region" description="Helical" evidence="8">
    <location>
        <begin position="726"/>
        <end position="746"/>
    </location>
</feature>
<dbReference type="SFLD" id="SFLDF00027">
    <property type="entry name" value="p-type_atpase"/>
    <property type="match status" value="1"/>
</dbReference>
<dbReference type="PRINTS" id="PR00119">
    <property type="entry name" value="CATATPASE"/>
</dbReference>
<dbReference type="InterPro" id="IPR036412">
    <property type="entry name" value="HAD-like_sf"/>
</dbReference>
<accession>A0A1F7Y2Y8</accession>
<dbReference type="EMBL" id="MGGE01000009">
    <property type="protein sequence ID" value="OGM21683.1"/>
    <property type="molecule type" value="Genomic_DNA"/>
</dbReference>
<dbReference type="PROSITE" id="PS00154">
    <property type="entry name" value="ATPASE_E1_E2"/>
    <property type="match status" value="1"/>
</dbReference>
<feature type="transmembrane region" description="Helical" evidence="8">
    <location>
        <begin position="246"/>
        <end position="267"/>
    </location>
</feature>
<dbReference type="SFLD" id="SFLDS00003">
    <property type="entry name" value="Haloacid_Dehalogenase"/>
    <property type="match status" value="1"/>
</dbReference>
<sequence length="826" mass="90866">MRSEARGLTSNEARIRLEKFGPNILPEKAPPTSLSIFLSQLKNPLVYVLLAAGIVTLFLGDYSDSGIIFFVVFVNSILGFVQEKKANNALESLKALVHPKVDVIRDGVKIRVDVESIVPGDVVELELGDKIPADGKLIHANRLFIEEAILTGESIPVEKNNEDEVYMGTIVSSGEGLMQVEATGAETQMGKIAVSVQKPDEDTPLTKQLKFFSNQLTIVVVILTLFVFTVGLLTGKDLVEIFKTSVALAVSSIPEGLLIALTVVLAVGMQRILKKKGLVRNLVSAETLGGVTTLCVDKTGTLTYGKLKVVEEYGDIEKVCAQHFASSDDPIMVAAKNWLKEHSTHFDEIGEKFDKDCTMIDSIPFNPKNRFYASLIEHRDGNKEAYINGAPEHLLEWSTLPSGEIKKIKEKIKALTLEGNRVIGMAKKDVEESMKKISEDKLKDKLSWVGLLVFTDPVRSGVSHAFAQTKDAGIRTIVITGDYPETALSVMRELEMEADEDRVIVGNDLEKMTEGEVASKLKSLYEEGKGAILFARTKPEQKLKVINALKKNGEVVAMMGDGVNDAPALHRADIGVVVGDASDVAKESADLVLLDSSFETIVATIREGRGIFDNIRKIILYLLSDSFEEIVAVVGTIIFALPLPVTAAQILWINVVSDGFPHLSLTVDPKDKGIMQRHPRSPKTRIVASWMKILICIVSFSGGAVALALFFHYLRLTNDLGLARSVAFATLGVNSLVYVFSIRTLTQPFWKENPFKNKWLDIAVVAGLLFQILPFTTAGLRKFFELEPLTISHWISIFGASIVMFVIIELSKVLFRIRFNENQSHA</sequence>
<evidence type="ECO:0000256" key="7">
    <source>
        <dbReference type="ARBA" id="ARBA00023136"/>
    </source>
</evidence>
<dbReference type="AlphaFoldDB" id="A0A1F7Y2Y8"/>
<dbReference type="SUPFAM" id="SSF81653">
    <property type="entry name" value="Calcium ATPase, transduction domain A"/>
    <property type="match status" value="1"/>
</dbReference>
<keyword evidence="5" id="KW-1278">Translocase</keyword>
<dbReference type="InterPro" id="IPR023298">
    <property type="entry name" value="ATPase_P-typ_TM_dom_sf"/>
</dbReference>
<dbReference type="SUPFAM" id="SSF56784">
    <property type="entry name" value="HAD-like"/>
    <property type="match status" value="1"/>
</dbReference>
<feature type="transmembrane region" description="Helical" evidence="8">
    <location>
        <begin position="618"/>
        <end position="641"/>
    </location>
</feature>
<feature type="transmembrane region" description="Helical" evidence="8">
    <location>
        <begin position="791"/>
        <end position="810"/>
    </location>
</feature>
<feature type="transmembrane region" description="Helical" evidence="8">
    <location>
        <begin position="647"/>
        <end position="665"/>
    </location>
</feature>
<dbReference type="InterPro" id="IPR018303">
    <property type="entry name" value="ATPase_P-typ_P_site"/>
</dbReference>
<dbReference type="SMART" id="SM00831">
    <property type="entry name" value="Cation_ATPase_N"/>
    <property type="match status" value="1"/>
</dbReference>
<dbReference type="Gene3D" id="2.70.150.10">
    <property type="entry name" value="Calcium-transporting ATPase, cytoplasmic transduction domain A"/>
    <property type="match status" value="1"/>
</dbReference>
<dbReference type="InterPro" id="IPR008250">
    <property type="entry name" value="ATPase_P-typ_transduc_dom_A_sf"/>
</dbReference>
<dbReference type="GO" id="GO:0016020">
    <property type="term" value="C:membrane"/>
    <property type="evidence" value="ECO:0007669"/>
    <property type="project" value="UniProtKB-SubCell"/>
</dbReference>
<protein>
    <recommendedName>
        <fullName evidence="9">Cation-transporting P-type ATPase N-terminal domain-containing protein</fullName>
    </recommendedName>
</protein>
<keyword evidence="3" id="KW-0547">Nucleotide-binding</keyword>
<organism evidence="10 11">
    <name type="scientific">Candidatus Woesebacteria bacterium RIFCSPHIGHO2_01_FULL_38_9</name>
    <dbReference type="NCBI Taxonomy" id="1802492"/>
    <lineage>
        <taxon>Bacteria</taxon>
        <taxon>Candidatus Woeseibacteriota</taxon>
    </lineage>
</organism>
<feature type="transmembrane region" description="Helical" evidence="8">
    <location>
        <begin position="686"/>
        <end position="714"/>
    </location>
</feature>
<evidence type="ECO:0000313" key="11">
    <source>
        <dbReference type="Proteomes" id="UP000178419"/>
    </source>
</evidence>
<feature type="transmembrane region" description="Helical" evidence="8">
    <location>
        <begin position="44"/>
        <end position="60"/>
    </location>
</feature>
<comment type="caution">
    <text evidence="10">The sequence shown here is derived from an EMBL/GenBank/DDBJ whole genome shotgun (WGS) entry which is preliminary data.</text>
</comment>
<keyword evidence="2 8" id="KW-0812">Transmembrane</keyword>
<proteinExistence type="predicted"/>